<dbReference type="EMBL" id="JAJOMB010000003">
    <property type="protein sequence ID" value="MCD5310866.1"/>
    <property type="molecule type" value="Genomic_DNA"/>
</dbReference>
<name>A0A9X1NCR5_9ACTN</name>
<feature type="region of interest" description="Disordered" evidence="1">
    <location>
        <begin position="104"/>
        <end position="127"/>
    </location>
</feature>
<dbReference type="Proteomes" id="UP001138997">
    <property type="component" value="Unassembled WGS sequence"/>
</dbReference>
<organism evidence="2 3">
    <name type="scientific">Kineosporia babensis</name>
    <dbReference type="NCBI Taxonomy" id="499548"/>
    <lineage>
        <taxon>Bacteria</taxon>
        <taxon>Bacillati</taxon>
        <taxon>Actinomycetota</taxon>
        <taxon>Actinomycetes</taxon>
        <taxon>Kineosporiales</taxon>
        <taxon>Kineosporiaceae</taxon>
        <taxon>Kineosporia</taxon>
    </lineage>
</organism>
<evidence type="ECO:0000256" key="1">
    <source>
        <dbReference type="SAM" id="MobiDB-lite"/>
    </source>
</evidence>
<gene>
    <name evidence="2" type="ORF">LR394_08165</name>
</gene>
<dbReference type="AlphaFoldDB" id="A0A9X1NCR5"/>
<comment type="caution">
    <text evidence="2">The sequence shown here is derived from an EMBL/GenBank/DDBJ whole genome shotgun (WGS) entry which is preliminary data.</text>
</comment>
<accession>A0A9X1NCR5</accession>
<dbReference type="RefSeq" id="WP_231440042.1">
    <property type="nucleotide sequence ID" value="NZ_JAJOMB010000003.1"/>
</dbReference>
<keyword evidence="3" id="KW-1185">Reference proteome</keyword>
<reference evidence="2" key="1">
    <citation type="submission" date="2021-11" db="EMBL/GenBank/DDBJ databases">
        <title>Streptomyces corallinus and Kineosporia corallina sp. nov., two new coral-derived marine actinobacteria.</title>
        <authorList>
            <person name="Buangrab K."/>
            <person name="Sutthacheep M."/>
            <person name="Yeemin T."/>
            <person name="Harunari E."/>
            <person name="Igarashi Y."/>
            <person name="Sripreechasak P."/>
            <person name="Kanchanasin P."/>
            <person name="Tanasupawat S."/>
            <person name="Phongsopitanun W."/>
        </authorList>
    </citation>
    <scope>NUCLEOTIDE SEQUENCE</scope>
    <source>
        <strain evidence="2">JCM 31032</strain>
    </source>
</reference>
<evidence type="ECO:0000313" key="3">
    <source>
        <dbReference type="Proteomes" id="UP001138997"/>
    </source>
</evidence>
<proteinExistence type="predicted"/>
<sequence length="237" mass="25303">MRPLGEHDTHEAALAAVQAGHDDAWRTLRAWLATYVAGAWTLASEELSIIEEDRLPGPAVAELLGIASGTWRGYVSRGQAPAPDGRSGDGRPYWTTATLDAWDRPGQGARTDLHTDDPQGETMSTTTSFGSWVSADATNLTVEESIASYLSGGDIDWLARMEESGAVDAMAADYRAAINEALPDGVSLAGNEFYGPHAPHERAWDGYPVTEDGDLDLAAIVEGIDLAPILERHDVSS</sequence>
<evidence type="ECO:0000313" key="2">
    <source>
        <dbReference type="EMBL" id="MCD5310866.1"/>
    </source>
</evidence>
<protein>
    <submittedName>
        <fullName evidence="2">Uncharacterized protein</fullName>
    </submittedName>
</protein>